<dbReference type="InterPro" id="IPR021113">
    <property type="entry name" value="Acyl-ACP-thioesterase_N"/>
</dbReference>
<dbReference type="Pfam" id="PF12590">
    <property type="entry name" value="Acyl-thio_N"/>
    <property type="match status" value="1"/>
</dbReference>
<name>A0A5J5A633_9ASTE</name>
<feature type="region of interest" description="Disordered" evidence="1">
    <location>
        <begin position="79"/>
        <end position="105"/>
    </location>
</feature>
<reference evidence="3 4" key="1">
    <citation type="submission" date="2019-09" db="EMBL/GenBank/DDBJ databases">
        <title>A chromosome-level genome assembly of the Chinese tupelo Nyssa sinensis.</title>
        <authorList>
            <person name="Yang X."/>
            <person name="Kang M."/>
            <person name="Yang Y."/>
            <person name="Xiong H."/>
            <person name="Wang M."/>
            <person name="Zhang Z."/>
            <person name="Wang Z."/>
            <person name="Wu H."/>
            <person name="Ma T."/>
            <person name="Liu J."/>
            <person name="Xi Z."/>
        </authorList>
    </citation>
    <scope>NUCLEOTIDE SEQUENCE [LARGE SCALE GENOMIC DNA]</scope>
    <source>
        <strain evidence="3">J267</strain>
        <tissue evidence="3">Leaf</tissue>
    </source>
</reference>
<gene>
    <name evidence="3" type="ORF">F0562_011314</name>
</gene>
<evidence type="ECO:0000313" key="4">
    <source>
        <dbReference type="Proteomes" id="UP000325577"/>
    </source>
</evidence>
<proteinExistence type="predicted"/>
<feature type="domain" description="Acyl-ACP-thioesterase N-terminal" evidence="2">
    <location>
        <begin position="65"/>
        <end position="104"/>
    </location>
</feature>
<sequence>MREKEVAVVGVEEGQVDPWTEDDFVEDSDCESRRAEELSTSVASLGCDANLVSASRFGGLHIFIMVATAAASSFFPVASPPPDSGAKTSSKLGGVPANVDARRIK</sequence>
<evidence type="ECO:0000313" key="3">
    <source>
        <dbReference type="EMBL" id="KAA8524891.1"/>
    </source>
</evidence>
<evidence type="ECO:0000259" key="2">
    <source>
        <dbReference type="Pfam" id="PF12590"/>
    </source>
</evidence>
<dbReference type="Proteomes" id="UP000325577">
    <property type="component" value="Linkage Group LG4"/>
</dbReference>
<dbReference type="EMBL" id="CM018047">
    <property type="protein sequence ID" value="KAA8524891.1"/>
    <property type="molecule type" value="Genomic_DNA"/>
</dbReference>
<dbReference type="GO" id="GO:0016790">
    <property type="term" value="F:thiolester hydrolase activity"/>
    <property type="evidence" value="ECO:0007669"/>
    <property type="project" value="InterPro"/>
</dbReference>
<organism evidence="3 4">
    <name type="scientific">Nyssa sinensis</name>
    <dbReference type="NCBI Taxonomy" id="561372"/>
    <lineage>
        <taxon>Eukaryota</taxon>
        <taxon>Viridiplantae</taxon>
        <taxon>Streptophyta</taxon>
        <taxon>Embryophyta</taxon>
        <taxon>Tracheophyta</taxon>
        <taxon>Spermatophyta</taxon>
        <taxon>Magnoliopsida</taxon>
        <taxon>eudicotyledons</taxon>
        <taxon>Gunneridae</taxon>
        <taxon>Pentapetalae</taxon>
        <taxon>asterids</taxon>
        <taxon>Cornales</taxon>
        <taxon>Nyssaceae</taxon>
        <taxon>Nyssa</taxon>
    </lineage>
</organism>
<evidence type="ECO:0000256" key="1">
    <source>
        <dbReference type="SAM" id="MobiDB-lite"/>
    </source>
</evidence>
<protein>
    <recommendedName>
        <fullName evidence="2">Acyl-ACP-thioesterase N-terminal domain-containing protein</fullName>
    </recommendedName>
</protein>
<accession>A0A5J5A633</accession>
<keyword evidence="4" id="KW-1185">Reference proteome</keyword>
<dbReference type="AlphaFoldDB" id="A0A5J5A633"/>